<dbReference type="Proteomes" id="UP001153269">
    <property type="component" value="Unassembled WGS sequence"/>
</dbReference>
<gene>
    <name evidence="1" type="ORF">PLEPLA_LOCUS22192</name>
</gene>
<name>A0A9N7YJU6_PLEPL</name>
<organism evidence="1 2">
    <name type="scientific">Pleuronectes platessa</name>
    <name type="common">European plaice</name>
    <dbReference type="NCBI Taxonomy" id="8262"/>
    <lineage>
        <taxon>Eukaryota</taxon>
        <taxon>Metazoa</taxon>
        <taxon>Chordata</taxon>
        <taxon>Craniata</taxon>
        <taxon>Vertebrata</taxon>
        <taxon>Euteleostomi</taxon>
        <taxon>Actinopterygii</taxon>
        <taxon>Neopterygii</taxon>
        <taxon>Teleostei</taxon>
        <taxon>Neoteleostei</taxon>
        <taxon>Acanthomorphata</taxon>
        <taxon>Carangaria</taxon>
        <taxon>Pleuronectiformes</taxon>
        <taxon>Pleuronectoidei</taxon>
        <taxon>Pleuronectidae</taxon>
        <taxon>Pleuronectes</taxon>
    </lineage>
</organism>
<sequence length="101" mass="10915">MAPLSGALGPAYLWAPPENCFLIKIELRRVDLAHFIIRVLGKSLAGRETVGSGEGGRSGGGVEGLCVKLMFPTREQAVPSTREYKARSEEFSSPPKCRVIV</sequence>
<protein>
    <submittedName>
        <fullName evidence="1">Uncharacterized protein</fullName>
    </submittedName>
</protein>
<keyword evidence="2" id="KW-1185">Reference proteome</keyword>
<accession>A0A9N7YJU6</accession>
<evidence type="ECO:0000313" key="1">
    <source>
        <dbReference type="EMBL" id="CAB1434117.1"/>
    </source>
</evidence>
<dbReference type="EMBL" id="CADEAL010001633">
    <property type="protein sequence ID" value="CAB1434117.1"/>
    <property type="molecule type" value="Genomic_DNA"/>
</dbReference>
<evidence type="ECO:0000313" key="2">
    <source>
        <dbReference type="Proteomes" id="UP001153269"/>
    </source>
</evidence>
<reference evidence="1" key="1">
    <citation type="submission" date="2020-03" db="EMBL/GenBank/DDBJ databases">
        <authorList>
            <person name="Weist P."/>
        </authorList>
    </citation>
    <scope>NUCLEOTIDE SEQUENCE</scope>
</reference>
<proteinExistence type="predicted"/>
<comment type="caution">
    <text evidence="1">The sequence shown here is derived from an EMBL/GenBank/DDBJ whole genome shotgun (WGS) entry which is preliminary data.</text>
</comment>
<dbReference type="AlphaFoldDB" id="A0A9N7YJU6"/>